<name>A0ABS3W359_9BACL</name>
<evidence type="ECO:0000256" key="1">
    <source>
        <dbReference type="SAM" id="Phobius"/>
    </source>
</evidence>
<feature type="transmembrane region" description="Helical" evidence="1">
    <location>
        <begin position="352"/>
        <end position="375"/>
    </location>
</feature>
<dbReference type="RefSeq" id="WP_208845614.1">
    <property type="nucleotide sequence ID" value="NZ_JAGGDJ010000001.1"/>
</dbReference>
<feature type="transmembrane region" description="Helical" evidence="1">
    <location>
        <begin position="12"/>
        <end position="30"/>
    </location>
</feature>
<feature type="transmembrane region" description="Helical" evidence="1">
    <location>
        <begin position="273"/>
        <end position="298"/>
    </location>
</feature>
<feature type="transmembrane region" description="Helical" evidence="1">
    <location>
        <begin position="417"/>
        <end position="434"/>
    </location>
</feature>
<feature type="transmembrane region" description="Helical" evidence="1">
    <location>
        <begin position="387"/>
        <end position="405"/>
    </location>
</feature>
<feature type="transmembrane region" description="Helical" evidence="1">
    <location>
        <begin position="169"/>
        <end position="194"/>
    </location>
</feature>
<keyword evidence="1" id="KW-1133">Transmembrane helix</keyword>
<dbReference type="Pfam" id="PF13687">
    <property type="entry name" value="DUF4153"/>
    <property type="match status" value="1"/>
</dbReference>
<sequence>MRHPAPWQRRYDNLALLSLLFGIVSQYVFVGNGFNVSVPIFVAAFYGLFFYAVRGRIGGFERWRGQTKSGWLLALPVGLLSLTFAIFADEQFRTLNLFVLPALAAAQTVLLTRNSEKPWFRPRFYGDVLMLALVQPFAYIAVPFGLLANRLLPKPEGGGRRAAGKARRIALGLLLAAPPLLVVIVLLATADRIFGDLIWRLPSLLLRADLFEGVARIAVGAWFALYAFCYLWALLFNRSDPQAAELKRTLWLESETETAGAAEKREPFGLDPLTANTLLICFNAVYLVFAAIQFSYLFGAANGLLPDGAAYADYARQGFAQLVAVAVINLLLLLGGLHAVKRGGPLERRARRLSLSLLVGFTVVMLVSAFSRLALYEEAYGFTRTRLLVHGFMLVLSFVLAVSLIRIWRDRFPLAKTYIAIGLAAYVAFNYANLDRMIAAKNAERYEASGNIDMAYMMTLSADAVPPLLLLRDRHPEGVEGLDVVFASIRGRSEGSGGWPAWNRSKSRALRELR</sequence>
<dbReference type="InterPro" id="IPR025291">
    <property type="entry name" value="DUF4153"/>
</dbReference>
<feature type="transmembrane region" description="Helical" evidence="1">
    <location>
        <begin position="69"/>
        <end position="88"/>
    </location>
</feature>
<keyword evidence="3" id="KW-1185">Reference proteome</keyword>
<keyword evidence="1" id="KW-0472">Membrane</keyword>
<dbReference type="EMBL" id="JAGGDJ010000001">
    <property type="protein sequence ID" value="MBO7742631.1"/>
    <property type="molecule type" value="Genomic_DNA"/>
</dbReference>
<feature type="transmembrane region" description="Helical" evidence="1">
    <location>
        <begin position="214"/>
        <end position="236"/>
    </location>
</feature>
<keyword evidence="1" id="KW-0812">Transmembrane</keyword>
<accession>A0ABS3W359</accession>
<feature type="transmembrane region" description="Helical" evidence="1">
    <location>
        <begin position="36"/>
        <end position="57"/>
    </location>
</feature>
<organism evidence="2 3">
    <name type="scientific">Paenibacillus artemisiicola</name>
    <dbReference type="NCBI Taxonomy" id="1172618"/>
    <lineage>
        <taxon>Bacteria</taxon>
        <taxon>Bacillati</taxon>
        <taxon>Bacillota</taxon>
        <taxon>Bacilli</taxon>
        <taxon>Bacillales</taxon>
        <taxon>Paenibacillaceae</taxon>
        <taxon>Paenibacillus</taxon>
    </lineage>
</organism>
<evidence type="ECO:0000313" key="2">
    <source>
        <dbReference type="EMBL" id="MBO7742631.1"/>
    </source>
</evidence>
<reference evidence="2 3" key="1">
    <citation type="submission" date="2021-03" db="EMBL/GenBank/DDBJ databases">
        <title>Paenibacillus artemisicola MWE-103 whole genome sequence.</title>
        <authorList>
            <person name="Ham Y.J."/>
        </authorList>
    </citation>
    <scope>NUCLEOTIDE SEQUENCE [LARGE SCALE GENOMIC DNA]</scope>
    <source>
        <strain evidence="2 3">MWE-103</strain>
    </source>
</reference>
<feature type="transmembrane region" description="Helical" evidence="1">
    <location>
        <begin position="128"/>
        <end position="148"/>
    </location>
</feature>
<protein>
    <submittedName>
        <fullName evidence="2">DUF4173 domain-containing protein</fullName>
    </submittedName>
</protein>
<proteinExistence type="predicted"/>
<dbReference type="Proteomes" id="UP000670947">
    <property type="component" value="Unassembled WGS sequence"/>
</dbReference>
<comment type="caution">
    <text evidence="2">The sequence shown here is derived from an EMBL/GenBank/DDBJ whole genome shotgun (WGS) entry which is preliminary data.</text>
</comment>
<gene>
    <name evidence="2" type="ORF">I8J29_00390</name>
</gene>
<evidence type="ECO:0000313" key="3">
    <source>
        <dbReference type="Proteomes" id="UP000670947"/>
    </source>
</evidence>
<feature type="transmembrane region" description="Helical" evidence="1">
    <location>
        <begin position="318"/>
        <end position="340"/>
    </location>
</feature>